<protein>
    <recommendedName>
        <fullName evidence="6">Ig-like domain-containing protein</fullName>
    </recommendedName>
</protein>
<proteinExistence type="predicted"/>
<sequence length="409" mass="45572">MKARLKITVLIFLVAVWFTEGLTWNTKMRSAVCCQGNNQVLLWNFTEGENERVTGLQWFFNGITLICLESNTTGFVVSNLYADRVERSGTAGILLKNVSLNDTGEYTLYVELEEETKRNVQEINLTVVEPPPSQCKPIIKKEHPMGILSCSTACGRSPLSVEWIINGTNDSGAVGPYFVVNSSGTSEQLICCLRDFKCLDDYQTNFCTQNNIPFTEDMHTVADTNYMVSTPISIFLIVAVVILIIVVVTLCVILNIRRCRLCCKYPYATTDAGHQGAETLLGGCKSVQINLDYQQVLTTDATTGQPLQDSNQQDQIANNSNRATDLVQSLVNKISTLEEQLKARDKEIKELRIQLRQERDLRKKEKGDSDFTNNDTDTFNISESEDASSELPSAPMLFHSESQGHSSGC</sequence>
<dbReference type="Gene3D" id="2.60.40.10">
    <property type="entry name" value="Immunoglobulins"/>
    <property type="match status" value="1"/>
</dbReference>
<evidence type="ECO:0000313" key="4">
    <source>
        <dbReference type="EMBL" id="KAL3886344.1"/>
    </source>
</evidence>
<feature type="compositionally biased region" description="Polar residues" evidence="1">
    <location>
        <begin position="400"/>
        <end position="409"/>
    </location>
</feature>
<feature type="region of interest" description="Disordered" evidence="1">
    <location>
        <begin position="361"/>
        <end position="409"/>
    </location>
</feature>
<comment type="caution">
    <text evidence="4">The sequence shown here is derived from an EMBL/GenBank/DDBJ whole genome shotgun (WGS) entry which is preliminary data.</text>
</comment>
<feature type="compositionally biased region" description="Low complexity" evidence="1">
    <location>
        <begin position="370"/>
        <end position="380"/>
    </location>
</feature>
<dbReference type="SUPFAM" id="SSF48726">
    <property type="entry name" value="Immunoglobulin"/>
    <property type="match status" value="1"/>
</dbReference>
<organism evidence="4 5">
    <name type="scientific">Sinanodonta woodiana</name>
    <name type="common">Chinese pond mussel</name>
    <name type="synonym">Anodonta woodiana</name>
    <dbReference type="NCBI Taxonomy" id="1069815"/>
    <lineage>
        <taxon>Eukaryota</taxon>
        <taxon>Metazoa</taxon>
        <taxon>Spiralia</taxon>
        <taxon>Lophotrochozoa</taxon>
        <taxon>Mollusca</taxon>
        <taxon>Bivalvia</taxon>
        <taxon>Autobranchia</taxon>
        <taxon>Heteroconchia</taxon>
        <taxon>Palaeoheterodonta</taxon>
        <taxon>Unionida</taxon>
        <taxon>Unionoidea</taxon>
        <taxon>Unionidae</taxon>
        <taxon>Unioninae</taxon>
        <taxon>Sinanodonta</taxon>
    </lineage>
</organism>
<evidence type="ECO:0000256" key="2">
    <source>
        <dbReference type="SAM" id="Phobius"/>
    </source>
</evidence>
<name>A0ABD3XJA5_SINWO</name>
<keyword evidence="2" id="KW-0812">Transmembrane</keyword>
<keyword evidence="2" id="KW-1133">Transmembrane helix</keyword>
<keyword evidence="2" id="KW-0472">Membrane</keyword>
<evidence type="ECO:0000256" key="1">
    <source>
        <dbReference type="SAM" id="MobiDB-lite"/>
    </source>
</evidence>
<feature type="chain" id="PRO_5044785294" description="Ig-like domain-containing protein" evidence="3">
    <location>
        <begin position="22"/>
        <end position="409"/>
    </location>
</feature>
<accession>A0ABD3XJA5</accession>
<dbReference type="AlphaFoldDB" id="A0ABD3XJA5"/>
<evidence type="ECO:0008006" key="6">
    <source>
        <dbReference type="Google" id="ProtNLM"/>
    </source>
</evidence>
<keyword evidence="3" id="KW-0732">Signal</keyword>
<keyword evidence="5" id="KW-1185">Reference proteome</keyword>
<gene>
    <name evidence="4" type="ORF">ACJMK2_026343</name>
</gene>
<dbReference type="InterPro" id="IPR013783">
    <property type="entry name" value="Ig-like_fold"/>
</dbReference>
<dbReference type="InterPro" id="IPR036179">
    <property type="entry name" value="Ig-like_dom_sf"/>
</dbReference>
<dbReference type="Proteomes" id="UP001634394">
    <property type="component" value="Unassembled WGS sequence"/>
</dbReference>
<reference evidence="4 5" key="1">
    <citation type="submission" date="2024-11" db="EMBL/GenBank/DDBJ databases">
        <title>Chromosome-level genome assembly of the freshwater bivalve Anodonta woodiana.</title>
        <authorList>
            <person name="Chen X."/>
        </authorList>
    </citation>
    <scope>NUCLEOTIDE SEQUENCE [LARGE SCALE GENOMIC DNA]</scope>
    <source>
        <strain evidence="4">MN2024</strain>
        <tissue evidence="4">Gills</tissue>
    </source>
</reference>
<feature type="transmembrane region" description="Helical" evidence="2">
    <location>
        <begin position="234"/>
        <end position="256"/>
    </location>
</feature>
<evidence type="ECO:0000313" key="5">
    <source>
        <dbReference type="Proteomes" id="UP001634394"/>
    </source>
</evidence>
<feature type="signal peptide" evidence="3">
    <location>
        <begin position="1"/>
        <end position="21"/>
    </location>
</feature>
<dbReference type="EMBL" id="JBJQND010000002">
    <property type="protein sequence ID" value="KAL3886344.1"/>
    <property type="molecule type" value="Genomic_DNA"/>
</dbReference>
<evidence type="ECO:0000256" key="3">
    <source>
        <dbReference type="SAM" id="SignalP"/>
    </source>
</evidence>